<dbReference type="Pfam" id="PF13517">
    <property type="entry name" value="FG-GAP_3"/>
    <property type="match status" value="3"/>
</dbReference>
<keyword evidence="1" id="KW-0732">Signal</keyword>
<comment type="caution">
    <text evidence="2">The sequence shown here is derived from an EMBL/GenBank/DDBJ whole genome shotgun (WGS) entry which is preliminary data.</text>
</comment>
<accession>A0AAW6TXR4</accession>
<reference evidence="2" key="1">
    <citation type="submission" date="2023-05" db="EMBL/GenBank/DDBJ databases">
        <title>Anaerotaeda fermentans gen. nov., sp. nov., a novel anaerobic planctomycete of the new family within the order Sedimentisphaerales isolated from Taman Peninsula, Russia.</title>
        <authorList>
            <person name="Khomyakova M.A."/>
            <person name="Merkel A.Y."/>
            <person name="Slobodkin A.I."/>
        </authorList>
    </citation>
    <scope>NUCLEOTIDE SEQUENCE</scope>
    <source>
        <strain evidence="2">M17dextr</strain>
    </source>
</reference>
<dbReference type="InterPro" id="IPR013517">
    <property type="entry name" value="FG-GAP"/>
</dbReference>
<dbReference type="InterPro" id="IPR028994">
    <property type="entry name" value="Integrin_alpha_N"/>
</dbReference>
<dbReference type="AlphaFoldDB" id="A0AAW6TXR4"/>
<dbReference type="EMBL" id="JASCXX010000005">
    <property type="protein sequence ID" value="MDI6448504.1"/>
    <property type="molecule type" value="Genomic_DNA"/>
</dbReference>
<evidence type="ECO:0000256" key="1">
    <source>
        <dbReference type="ARBA" id="ARBA00022729"/>
    </source>
</evidence>
<evidence type="ECO:0000313" key="3">
    <source>
        <dbReference type="Proteomes" id="UP001431776"/>
    </source>
</evidence>
<dbReference type="PANTHER" id="PTHR44103:SF1">
    <property type="entry name" value="PROPROTEIN CONVERTASE P"/>
    <property type="match status" value="1"/>
</dbReference>
<dbReference type="PANTHER" id="PTHR44103">
    <property type="entry name" value="PROPROTEIN CONVERTASE P"/>
    <property type="match status" value="1"/>
</dbReference>
<dbReference type="Proteomes" id="UP001431776">
    <property type="component" value="Unassembled WGS sequence"/>
</dbReference>
<name>A0AAW6TXR4_9BACT</name>
<dbReference type="SUPFAM" id="SSF69318">
    <property type="entry name" value="Integrin alpha N-terminal domain"/>
    <property type="match status" value="2"/>
</dbReference>
<protein>
    <submittedName>
        <fullName evidence="2">VCBS repeat-containing protein</fullName>
    </submittedName>
</protein>
<proteinExistence type="predicted"/>
<sequence length="391" mass="42495">MKWTHFVIADPLPGSSWGTGGIGLADFDGDGDLDMAISRRETQTAYWYERKDDATWVQHVIGTSETFANTLGAVALDVDHDGFVDMVYRGIWFKNPGVLADKPDTPWQVYPYDGGGHDVIAADINGNGKLDIVSYDGHVLAWFDTTGDLAKTVVADGRDDHGGVAPKGFGDINGDGHPDLVIPGLWFENPGDGRGPWKRHPWPHKPIPNASYGTSTRVWVADMNGDGHEDIVYSDCDTGFSHVYWVENTGGGTGWVRHQLPDPPGDPHTGSFHSLGVADFNGDGIPDVFAGEQEDPDTYMQSQGKLPMKTPGLKPRGVIWLSSGGAKPTFTPNVIHVGNPGWHDAVLGDVDGDGDIDIISKIWNKDGPTYHADFWRNDTPVRKSTPEASRD</sequence>
<keyword evidence="3" id="KW-1185">Reference proteome</keyword>
<gene>
    <name evidence="2" type="ORF">QJ522_05575</name>
</gene>
<dbReference type="Gene3D" id="2.130.10.130">
    <property type="entry name" value="Integrin alpha, N-terminal"/>
    <property type="match status" value="2"/>
</dbReference>
<organism evidence="2 3">
    <name type="scientific">Anaerobaca lacustris</name>
    <dbReference type="NCBI Taxonomy" id="3044600"/>
    <lineage>
        <taxon>Bacteria</taxon>
        <taxon>Pseudomonadati</taxon>
        <taxon>Planctomycetota</taxon>
        <taxon>Phycisphaerae</taxon>
        <taxon>Sedimentisphaerales</taxon>
        <taxon>Anaerobacaceae</taxon>
        <taxon>Anaerobaca</taxon>
    </lineage>
</organism>
<dbReference type="RefSeq" id="WP_349243915.1">
    <property type="nucleotide sequence ID" value="NZ_JASCXX010000005.1"/>
</dbReference>
<evidence type="ECO:0000313" key="2">
    <source>
        <dbReference type="EMBL" id="MDI6448504.1"/>
    </source>
</evidence>